<dbReference type="Proteomes" id="UP000585474">
    <property type="component" value="Unassembled WGS sequence"/>
</dbReference>
<name>A0A7J0EH80_9ERIC</name>
<dbReference type="OrthoDB" id="10279398at2759"/>
<evidence type="ECO:0000313" key="2">
    <source>
        <dbReference type="EMBL" id="GFY85828.1"/>
    </source>
</evidence>
<accession>A0A7J0EH80</accession>
<feature type="region of interest" description="Disordered" evidence="1">
    <location>
        <begin position="72"/>
        <end position="94"/>
    </location>
</feature>
<sequence length="173" mass="18921">MNIWVPPCRKRNLRPNRSTTTVDTKIEPRFTNPSRPARARCRRLPWTLAKAFRGLIELVALYKAAWSVGDEEGADCHDGGSPSKAEGQAPAPAEAGRAVVEAVGGDHADADEELEAGVERAAPLGWGHLREVQPPSTMMFRRPKASVRQLATRDEANPAIYSEDVNAVKAWLS</sequence>
<reference evidence="2 3" key="1">
    <citation type="submission" date="2019-07" db="EMBL/GenBank/DDBJ databases">
        <title>De Novo Assembly of kiwifruit Actinidia rufa.</title>
        <authorList>
            <person name="Sugita-Konishi S."/>
            <person name="Sato K."/>
            <person name="Mori E."/>
            <person name="Abe Y."/>
            <person name="Kisaki G."/>
            <person name="Hamano K."/>
            <person name="Suezawa K."/>
            <person name="Otani M."/>
            <person name="Fukuda T."/>
            <person name="Manabe T."/>
            <person name="Gomi K."/>
            <person name="Tabuchi M."/>
            <person name="Akimitsu K."/>
            <person name="Kataoka I."/>
        </authorList>
    </citation>
    <scope>NUCLEOTIDE SEQUENCE [LARGE SCALE GENOMIC DNA]</scope>
    <source>
        <strain evidence="3">cv. Fuchu</strain>
    </source>
</reference>
<keyword evidence="3" id="KW-1185">Reference proteome</keyword>
<gene>
    <name evidence="2" type="ORF">Acr_04g0005660</name>
</gene>
<feature type="compositionally biased region" description="Low complexity" evidence="1">
    <location>
        <begin position="85"/>
        <end position="94"/>
    </location>
</feature>
<dbReference type="EMBL" id="BJWL01000004">
    <property type="protein sequence ID" value="GFY85828.1"/>
    <property type="molecule type" value="Genomic_DNA"/>
</dbReference>
<comment type="caution">
    <text evidence="2">The sequence shown here is derived from an EMBL/GenBank/DDBJ whole genome shotgun (WGS) entry which is preliminary data.</text>
</comment>
<evidence type="ECO:0000313" key="3">
    <source>
        <dbReference type="Proteomes" id="UP000585474"/>
    </source>
</evidence>
<proteinExistence type="predicted"/>
<protein>
    <submittedName>
        <fullName evidence="2">Uncharacterized protein</fullName>
    </submittedName>
</protein>
<evidence type="ECO:0000256" key="1">
    <source>
        <dbReference type="SAM" id="MobiDB-lite"/>
    </source>
</evidence>
<organism evidence="2 3">
    <name type="scientific">Actinidia rufa</name>
    <dbReference type="NCBI Taxonomy" id="165716"/>
    <lineage>
        <taxon>Eukaryota</taxon>
        <taxon>Viridiplantae</taxon>
        <taxon>Streptophyta</taxon>
        <taxon>Embryophyta</taxon>
        <taxon>Tracheophyta</taxon>
        <taxon>Spermatophyta</taxon>
        <taxon>Magnoliopsida</taxon>
        <taxon>eudicotyledons</taxon>
        <taxon>Gunneridae</taxon>
        <taxon>Pentapetalae</taxon>
        <taxon>asterids</taxon>
        <taxon>Ericales</taxon>
        <taxon>Actinidiaceae</taxon>
        <taxon>Actinidia</taxon>
    </lineage>
</organism>
<dbReference type="AlphaFoldDB" id="A0A7J0EH80"/>